<reference evidence="1 2" key="1">
    <citation type="submission" date="2020-01" db="EMBL/GenBank/DDBJ databases">
        <title>The draft genome sequence of Corallococcus exiguus DSM 14696.</title>
        <authorList>
            <person name="Zhang X."/>
            <person name="Zhu H."/>
        </authorList>
    </citation>
    <scope>NUCLEOTIDE SEQUENCE [LARGE SCALE GENOMIC DNA]</scope>
    <source>
        <strain evidence="1 2">DSM 14696</strain>
    </source>
</reference>
<keyword evidence="2" id="KW-1185">Reference proteome</keyword>
<dbReference type="RefSeq" id="WP_139919907.1">
    <property type="nucleotide sequence ID" value="NZ_CBCSLE010000180.1"/>
</dbReference>
<comment type="caution">
    <text evidence="1">The sequence shown here is derived from an EMBL/GenBank/DDBJ whole genome shotgun (WGS) entry which is preliminary data.</text>
</comment>
<protein>
    <submittedName>
        <fullName evidence="1">Uncharacterized protein</fullName>
    </submittedName>
</protein>
<gene>
    <name evidence="1" type="ORF">GTZ93_09575</name>
</gene>
<dbReference type="Proteomes" id="UP000537825">
    <property type="component" value="Unassembled WGS sequence"/>
</dbReference>
<dbReference type="EMBL" id="JAAAPK010000002">
    <property type="protein sequence ID" value="NBC40080.1"/>
    <property type="molecule type" value="Genomic_DNA"/>
</dbReference>
<evidence type="ECO:0000313" key="1">
    <source>
        <dbReference type="EMBL" id="NBC40080.1"/>
    </source>
</evidence>
<accession>A0A7X5BQP4</accession>
<name>A0A7X5BQP4_9BACT</name>
<evidence type="ECO:0000313" key="2">
    <source>
        <dbReference type="Proteomes" id="UP000537825"/>
    </source>
</evidence>
<sequence length="325" mass="35846">MRSVRGILKVIETWVAAPQTYFRINAWNKTFGREACTTPENLRVLLAPDFTAMAPDVLALTLVHESAHAAKGQSVIDRAARESPSFKVMLGALRLTNAYHYEAAARAYALFVRSHETARTLINQVELSKQLKDMMGNPEGISAAVGIASSPDPLAVLIQEAAQTALHARIQTEDMLMFLVNKARHNLSPGDDWRFCEPMLRAPHSRGSLVQPRDMDDADLFFRETGRLHQGLQHLSNGGLVTKAAGAPSISITDSHTVRYHVTVTDSDLATKVGAQPDLAARLRGLILKKALEKEHVTLVTFERLLGMWKMYLLARSQLGGYAVE</sequence>
<dbReference type="AlphaFoldDB" id="A0A7X5BQP4"/>
<proteinExistence type="predicted"/>
<organism evidence="1 2">
    <name type="scientific">Corallococcus exiguus</name>
    <dbReference type="NCBI Taxonomy" id="83462"/>
    <lineage>
        <taxon>Bacteria</taxon>
        <taxon>Pseudomonadati</taxon>
        <taxon>Myxococcota</taxon>
        <taxon>Myxococcia</taxon>
        <taxon>Myxococcales</taxon>
        <taxon>Cystobacterineae</taxon>
        <taxon>Myxococcaceae</taxon>
        <taxon>Corallococcus</taxon>
    </lineage>
</organism>